<evidence type="ECO:0000259" key="1">
    <source>
        <dbReference type="PROSITE" id="PS51186"/>
    </source>
</evidence>
<gene>
    <name evidence="2" type="ORF">GCM10009864_60480</name>
</gene>
<dbReference type="EMBL" id="BAAARK010000025">
    <property type="protein sequence ID" value="GAA2680031.1"/>
    <property type="molecule type" value="Genomic_DNA"/>
</dbReference>
<evidence type="ECO:0000313" key="3">
    <source>
        <dbReference type="Proteomes" id="UP001500994"/>
    </source>
</evidence>
<dbReference type="Pfam" id="PF00583">
    <property type="entry name" value="Acetyltransf_1"/>
    <property type="match status" value="1"/>
</dbReference>
<dbReference type="Gene3D" id="3.40.630.30">
    <property type="match status" value="1"/>
</dbReference>
<dbReference type="CDD" id="cd04301">
    <property type="entry name" value="NAT_SF"/>
    <property type="match status" value="1"/>
</dbReference>
<dbReference type="PROSITE" id="PS51186">
    <property type="entry name" value="GNAT"/>
    <property type="match status" value="1"/>
</dbReference>
<keyword evidence="3" id="KW-1185">Reference proteome</keyword>
<accession>A0ABN3SL16</accession>
<reference evidence="2 3" key="1">
    <citation type="journal article" date="2019" name="Int. J. Syst. Evol. Microbiol.">
        <title>The Global Catalogue of Microorganisms (GCM) 10K type strain sequencing project: providing services to taxonomists for standard genome sequencing and annotation.</title>
        <authorList>
            <consortium name="The Broad Institute Genomics Platform"/>
            <consortium name="The Broad Institute Genome Sequencing Center for Infectious Disease"/>
            <person name="Wu L."/>
            <person name="Ma J."/>
        </authorList>
    </citation>
    <scope>NUCLEOTIDE SEQUENCE [LARGE SCALE GENOMIC DNA]</scope>
    <source>
        <strain evidence="2 3">JCM 16374</strain>
    </source>
</reference>
<evidence type="ECO:0000313" key="2">
    <source>
        <dbReference type="EMBL" id="GAA2680031.1"/>
    </source>
</evidence>
<name>A0ABN3SL16_9ACTN</name>
<dbReference type="SUPFAM" id="SSF55729">
    <property type="entry name" value="Acyl-CoA N-acyltransferases (Nat)"/>
    <property type="match status" value="1"/>
</dbReference>
<organism evidence="2 3">
    <name type="scientific">Streptomyces lunalinharesii</name>
    <dbReference type="NCBI Taxonomy" id="333384"/>
    <lineage>
        <taxon>Bacteria</taxon>
        <taxon>Bacillati</taxon>
        <taxon>Actinomycetota</taxon>
        <taxon>Actinomycetes</taxon>
        <taxon>Kitasatosporales</taxon>
        <taxon>Streptomycetaceae</taxon>
        <taxon>Streptomyces</taxon>
    </lineage>
</organism>
<feature type="domain" description="N-acetyltransferase" evidence="1">
    <location>
        <begin position="140"/>
        <end position="285"/>
    </location>
</feature>
<comment type="caution">
    <text evidence="2">The sequence shown here is derived from an EMBL/GenBank/DDBJ whole genome shotgun (WGS) entry which is preliminary data.</text>
</comment>
<sequence>MLRLLEAAWRAGQFDAAPTPERLDAVLAADRACAGVLRDADRITGFVSLGPLGLAGPPSTEAVFADIVAADAALQQPLTDWAAATTARLHGGRKIRTLRGGTFPAPPGFTEARRLLRMDCVLTGPHPQPIHPDLEVADYADLIHPDPTWVGAINDSLADQWGGYQSWTVRRWQARLPEVSGGIQLIASRRGGVAGVLLGNTGLRDDGGAQPVGFIEVVGTRPGYRRQGVAEYLVRCALARFQTQQIPRVVLFADGGSSTRASEIYGRCGFRHAFTYKVWERAVHG</sequence>
<dbReference type="InterPro" id="IPR016181">
    <property type="entry name" value="Acyl_CoA_acyltransferase"/>
</dbReference>
<proteinExistence type="predicted"/>
<dbReference type="Proteomes" id="UP001500994">
    <property type="component" value="Unassembled WGS sequence"/>
</dbReference>
<dbReference type="InterPro" id="IPR000182">
    <property type="entry name" value="GNAT_dom"/>
</dbReference>
<protein>
    <recommendedName>
        <fullName evidence="1">N-acetyltransferase domain-containing protein</fullName>
    </recommendedName>
</protein>